<organism evidence="1">
    <name type="scientific">marine sediment metagenome</name>
    <dbReference type="NCBI Taxonomy" id="412755"/>
    <lineage>
        <taxon>unclassified sequences</taxon>
        <taxon>metagenomes</taxon>
        <taxon>ecological metagenomes</taxon>
    </lineage>
</organism>
<proteinExistence type="predicted"/>
<dbReference type="AlphaFoldDB" id="X0W9L3"/>
<feature type="non-terminal residue" evidence="1">
    <location>
        <position position="171"/>
    </location>
</feature>
<dbReference type="EMBL" id="BARS01033033">
    <property type="protein sequence ID" value="GAG21288.1"/>
    <property type="molecule type" value="Genomic_DNA"/>
</dbReference>
<reference evidence="1" key="1">
    <citation type="journal article" date="2014" name="Front. Microbiol.">
        <title>High frequency of phylogenetically diverse reductive dehalogenase-homologous genes in deep subseafloor sedimentary metagenomes.</title>
        <authorList>
            <person name="Kawai M."/>
            <person name="Futagami T."/>
            <person name="Toyoda A."/>
            <person name="Takaki Y."/>
            <person name="Nishi S."/>
            <person name="Hori S."/>
            <person name="Arai W."/>
            <person name="Tsubouchi T."/>
            <person name="Morono Y."/>
            <person name="Uchiyama I."/>
            <person name="Ito T."/>
            <person name="Fujiyama A."/>
            <person name="Inagaki F."/>
            <person name="Takami H."/>
        </authorList>
    </citation>
    <scope>NUCLEOTIDE SEQUENCE</scope>
    <source>
        <strain evidence="1">Expedition CK06-06</strain>
    </source>
</reference>
<sequence>MLGEIRIKKTDLYNYHDYDSRKFIKSLINFLGECQVLRSLKKYEQSLKCSGVLYRDYYLKKRHPWLDALTQYYELVRNAKTIHKNLTPELQSLAIDAKKVYEVQRSMPGSIKNKYKRDLLDENRGYNYLFEIEIAWHYLLQDYTLHWYEDDSGKRPEFRVKAPNLSFNVEC</sequence>
<protein>
    <submittedName>
        <fullName evidence="1">Uncharacterized protein</fullName>
    </submittedName>
</protein>
<comment type="caution">
    <text evidence="1">The sequence shown here is derived from an EMBL/GenBank/DDBJ whole genome shotgun (WGS) entry which is preliminary data.</text>
</comment>
<evidence type="ECO:0000313" key="1">
    <source>
        <dbReference type="EMBL" id="GAG21288.1"/>
    </source>
</evidence>
<name>X0W9L3_9ZZZZ</name>
<accession>X0W9L3</accession>
<gene>
    <name evidence="1" type="ORF">S01H1_51202</name>
</gene>